<comment type="caution">
    <text evidence="2">The sequence shown here is derived from an EMBL/GenBank/DDBJ whole genome shotgun (WGS) entry which is preliminary data.</text>
</comment>
<dbReference type="AlphaFoldDB" id="A0AAJ2JAX2"/>
<dbReference type="EMBL" id="JAVSKO010000004">
    <property type="protein sequence ID" value="MDT3468633.1"/>
    <property type="molecule type" value="Genomic_DNA"/>
</dbReference>
<keyword evidence="1" id="KW-0472">Membrane</keyword>
<keyword evidence="1" id="KW-1133">Transmembrane helix</keyword>
<reference evidence="2" key="1">
    <citation type="submission" date="2023-07" db="EMBL/GenBank/DDBJ databases">
        <title>Comparative genomics of clinical Stenotrophomonas maltophilia isolates reveals regions of diversity which correlate with colonization and persistence in vivo.</title>
        <authorList>
            <person name="Mcdaniel M.S."/>
            <person name="Swords W.E."/>
            <person name="Sumpter N.A."/>
            <person name="Lindgren N.R."/>
            <person name="Billiot C.E."/>
        </authorList>
    </citation>
    <scope>NUCLEOTIDE SEQUENCE</scope>
    <source>
        <strain evidence="2">Ism4</strain>
    </source>
</reference>
<keyword evidence="1" id="KW-0812">Transmembrane</keyword>
<sequence length="262" mass="29569">MSVDLKAAFDEVKDEISSSVKGRLGSPFVGVFIFAWIIWNHRFLFALFSEKKLEMRFGYIDEVLYPDVWSFLGLNFAGPLASAAVYIFAVPWITEFVIGWNLKMKRRVLAKEMESDGRNPLPELDSQQMRHDINDRNKRINEQREGIAKLGHKLSRSDAVVAVLSNSSRAGPQLKNFLCAGVMRLDLKPPMGGSRYEFEKEGHVKVIWEGSPVMKGAAKWRLDGMNLVVMNLDGAEIVTLEFDPSVAEFVERTGAGRRLDIS</sequence>
<evidence type="ECO:0008006" key="4">
    <source>
        <dbReference type="Google" id="ProtNLM"/>
    </source>
</evidence>
<evidence type="ECO:0000256" key="1">
    <source>
        <dbReference type="SAM" id="Phobius"/>
    </source>
</evidence>
<evidence type="ECO:0000313" key="3">
    <source>
        <dbReference type="Proteomes" id="UP001251948"/>
    </source>
</evidence>
<name>A0AAJ2JAX2_STEMA</name>
<feature type="transmembrane region" description="Helical" evidence="1">
    <location>
        <begin position="28"/>
        <end position="48"/>
    </location>
</feature>
<organism evidence="2 3">
    <name type="scientific">Stenotrophomonas maltophilia</name>
    <name type="common">Pseudomonas maltophilia</name>
    <name type="synonym">Xanthomonas maltophilia</name>
    <dbReference type="NCBI Taxonomy" id="40324"/>
    <lineage>
        <taxon>Bacteria</taxon>
        <taxon>Pseudomonadati</taxon>
        <taxon>Pseudomonadota</taxon>
        <taxon>Gammaproteobacteria</taxon>
        <taxon>Lysobacterales</taxon>
        <taxon>Lysobacteraceae</taxon>
        <taxon>Stenotrophomonas</taxon>
        <taxon>Stenotrophomonas maltophilia group</taxon>
    </lineage>
</organism>
<gene>
    <name evidence="2" type="ORF">ROV92_11615</name>
</gene>
<evidence type="ECO:0000313" key="2">
    <source>
        <dbReference type="EMBL" id="MDT3468633.1"/>
    </source>
</evidence>
<feature type="transmembrane region" description="Helical" evidence="1">
    <location>
        <begin position="68"/>
        <end position="98"/>
    </location>
</feature>
<dbReference type="RefSeq" id="WP_312562303.1">
    <property type="nucleotide sequence ID" value="NZ_JAVSKO010000004.1"/>
</dbReference>
<accession>A0AAJ2JAX2</accession>
<protein>
    <recommendedName>
        <fullName evidence="4">Transmembrane protein</fullName>
    </recommendedName>
</protein>
<dbReference type="Proteomes" id="UP001251948">
    <property type="component" value="Unassembled WGS sequence"/>
</dbReference>
<proteinExistence type="predicted"/>